<dbReference type="Pfam" id="PF13309">
    <property type="entry name" value="HTH_22"/>
    <property type="match status" value="1"/>
</dbReference>
<evidence type="ECO:0008006" key="5">
    <source>
        <dbReference type="Google" id="ProtNLM"/>
    </source>
</evidence>
<evidence type="ECO:0000313" key="3">
    <source>
        <dbReference type="EMBL" id="TZE82227.1"/>
    </source>
</evidence>
<gene>
    <name evidence="3" type="ORF">FWJ32_05555</name>
</gene>
<dbReference type="RefSeq" id="WP_149544986.1">
    <property type="nucleotide sequence ID" value="NZ_VTPS01000007.1"/>
</dbReference>
<dbReference type="Proteomes" id="UP000322976">
    <property type="component" value="Unassembled WGS sequence"/>
</dbReference>
<sequence>MAENYNPLLNSFIPLVEALGKMFGKNCEVVLHDISNPQRSIVAIANGHVTGRKVGGPMTDYGLMILREGKYEDIINYRSKSKDGKILKSSTIFLKDEKNRAFGCICINFDISEVEMLRNILTEICDTESDNTQMVDETFADDVNSVLANIVSNTLDNFGRPINYMTKEDKVNVVKILDSKGVFLIKGSVDYVAKVLCVSRYTIYNYLDEIRAAGDQVNGGK</sequence>
<name>A0A5D8QCU8_9THEO</name>
<keyword evidence="4" id="KW-1185">Reference proteome</keyword>
<feature type="domain" description="YheO-like" evidence="1">
    <location>
        <begin position="9"/>
        <end position="119"/>
    </location>
</feature>
<dbReference type="InterPro" id="IPR039446">
    <property type="entry name" value="DauR-like"/>
</dbReference>
<dbReference type="AlphaFoldDB" id="A0A5D8QCU8"/>
<proteinExistence type="predicted"/>
<evidence type="ECO:0000313" key="4">
    <source>
        <dbReference type="Proteomes" id="UP000322976"/>
    </source>
</evidence>
<evidence type="ECO:0000259" key="2">
    <source>
        <dbReference type="Pfam" id="PF13309"/>
    </source>
</evidence>
<dbReference type="InterPro" id="IPR013559">
    <property type="entry name" value="YheO"/>
</dbReference>
<dbReference type="Pfam" id="PF08348">
    <property type="entry name" value="PAS_6"/>
    <property type="match status" value="1"/>
</dbReference>
<accession>A0A5D8QCU8</accession>
<dbReference type="PANTHER" id="PTHR35568">
    <property type="entry name" value="TRANSCRIPTIONAL REGULATOR DAUR"/>
    <property type="match status" value="1"/>
</dbReference>
<dbReference type="PANTHER" id="PTHR35568:SF1">
    <property type="entry name" value="TRANSCRIPTIONAL REGULATOR DAUR"/>
    <property type="match status" value="1"/>
</dbReference>
<dbReference type="EMBL" id="VTPS01000007">
    <property type="protein sequence ID" value="TZE82227.1"/>
    <property type="molecule type" value="Genomic_DNA"/>
</dbReference>
<reference evidence="3 4" key="1">
    <citation type="submission" date="2019-08" db="EMBL/GenBank/DDBJ databases">
        <title>Calorimonas adulescens gen. nov., sp. nov., an anaerobic thermophilic bacterium from Sakhalin hot spring.</title>
        <authorList>
            <person name="Khomyakova M.A."/>
            <person name="Merkel A.Y."/>
            <person name="Novikov A."/>
            <person name="Bonch-Osmolovskaya E.A."/>
            <person name="Slobodkin A.I."/>
        </authorList>
    </citation>
    <scope>NUCLEOTIDE SEQUENCE [LARGE SCALE GENOMIC DNA]</scope>
    <source>
        <strain evidence="3 4">A05MB</strain>
    </source>
</reference>
<dbReference type="InterPro" id="IPR039445">
    <property type="entry name" value="DauR-like_HTH"/>
</dbReference>
<evidence type="ECO:0000259" key="1">
    <source>
        <dbReference type="Pfam" id="PF08348"/>
    </source>
</evidence>
<protein>
    <recommendedName>
        <fullName evidence="5">Transcriptional regulator</fullName>
    </recommendedName>
</protein>
<organism evidence="3 4">
    <name type="scientific">Calorimonas adulescens</name>
    <dbReference type="NCBI Taxonomy" id="2606906"/>
    <lineage>
        <taxon>Bacteria</taxon>
        <taxon>Bacillati</taxon>
        <taxon>Bacillota</taxon>
        <taxon>Clostridia</taxon>
        <taxon>Thermoanaerobacterales</taxon>
        <taxon>Thermoanaerobacteraceae</taxon>
        <taxon>Calorimonas</taxon>
    </lineage>
</organism>
<comment type="caution">
    <text evidence="3">The sequence shown here is derived from an EMBL/GenBank/DDBJ whole genome shotgun (WGS) entry which is preliminary data.</text>
</comment>
<feature type="domain" description="Transcriptional regulator DauR-like HTH" evidence="2">
    <location>
        <begin position="147"/>
        <end position="208"/>
    </location>
</feature>